<accession>A0A8D0Y410</accession>
<dbReference type="Proteomes" id="UP000694570">
    <property type="component" value="Unplaced"/>
</dbReference>
<feature type="region of interest" description="Disordered" evidence="1">
    <location>
        <begin position="1"/>
        <end position="20"/>
    </location>
</feature>
<dbReference type="PANTHER" id="PTHR31635:SF196">
    <property type="entry name" value="REVERSE TRANSCRIPTASE DOMAIN-CONTAINING PROTEIN-RELATED"/>
    <property type="match status" value="1"/>
</dbReference>
<feature type="domain" description="Reverse transcriptase" evidence="2">
    <location>
        <begin position="1"/>
        <end position="113"/>
    </location>
</feature>
<dbReference type="InterPro" id="IPR000477">
    <property type="entry name" value="RT_dom"/>
</dbReference>
<evidence type="ECO:0000313" key="4">
    <source>
        <dbReference type="Proteomes" id="UP000694570"/>
    </source>
</evidence>
<evidence type="ECO:0000313" key="3">
    <source>
        <dbReference type="Ensembl" id="ENSSSCP00030045733.1"/>
    </source>
</evidence>
<organism evidence="3 4">
    <name type="scientific">Sus scrofa</name>
    <name type="common">Pig</name>
    <dbReference type="NCBI Taxonomy" id="9823"/>
    <lineage>
        <taxon>Eukaryota</taxon>
        <taxon>Metazoa</taxon>
        <taxon>Chordata</taxon>
        <taxon>Craniata</taxon>
        <taxon>Vertebrata</taxon>
        <taxon>Euteleostomi</taxon>
        <taxon>Mammalia</taxon>
        <taxon>Eutheria</taxon>
        <taxon>Laurasiatheria</taxon>
        <taxon>Artiodactyla</taxon>
        <taxon>Suina</taxon>
        <taxon>Suidae</taxon>
        <taxon>Sus</taxon>
    </lineage>
</organism>
<dbReference type="PROSITE" id="PS50878">
    <property type="entry name" value="RT_POL"/>
    <property type="match status" value="1"/>
</dbReference>
<sequence>MSALTTTIQHSFGSPSHSNQRIKEIKGIQIGKEEVKLPLFADDMILYLENPKDSTRKLLDLIHEIGKVAGYKVNTQKSTPFLYTNNARAEGEVREAIPFTIASKRIKYLGVNLPKETKDLYSENSKTLMKDIKGDTKRWKNIPCSRTGRVNFIKLTILSKAIYRFNAIPIKLPRTFFTELNQNTLKCVWKHKRPSIAKDILKKKNGPGGIRLLDFTLYSKA</sequence>
<dbReference type="Ensembl" id="ENSSSCT00030099374.1">
    <property type="protein sequence ID" value="ENSSSCP00030045733.1"/>
    <property type="gene ID" value="ENSSSCG00030071059.1"/>
</dbReference>
<evidence type="ECO:0000259" key="2">
    <source>
        <dbReference type="PROSITE" id="PS50878"/>
    </source>
</evidence>
<evidence type="ECO:0000256" key="1">
    <source>
        <dbReference type="SAM" id="MobiDB-lite"/>
    </source>
</evidence>
<protein>
    <recommendedName>
        <fullName evidence="2">Reverse transcriptase domain-containing protein</fullName>
    </recommendedName>
</protein>
<dbReference type="AlphaFoldDB" id="A0A8D0Y410"/>
<dbReference type="Pfam" id="PF00078">
    <property type="entry name" value="RVT_1"/>
    <property type="match status" value="1"/>
</dbReference>
<reference evidence="3" key="1">
    <citation type="submission" date="2025-08" db="UniProtKB">
        <authorList>
            <consortium name="Ensembl"/>
        </authorList>
    </citation>
    <scope>IDENTIFICATION</scope>
</reference>
<feature type="compositionally biased region" description="Polar residues" evidence="1">
    <location>
        <begin position="1"/>
        <end position="19"/>
    </location>
</feature>
<name>A0A8D0Y410_PIG</name>
<proteinExistence type="predicted"/>
<dbReference type="PANTHER" id="PTHR31635">
    <property type="entry name" value="REVERSE TRANSCRIPTASE DOMAIN-CONTAINING PROTEIN-RELATED"/>
    <property type="match status" value="1"/>
</dbReference>